<sequence>MRPRARVALGATIAAAICTAALLDPAAGHRHGASAPPVRPFSAAAHNPAAATRPAAPPPPVGPFSAGLPDPAAATRPDALASPTGALGGGTACTASREVSIGAGVSALLTLSPAGPRVAFKDGPGRPLPGLGTLDRAHPAAPPSAGIRAEILTPYGTAPRLRTKVEGGAATPYQLQDFPRLPRGCALKGVEAPAA</sequence>
<keyword evidence="4" id="KW-1185">Reference proteome</keyword>
<name>A0A387HHU4_9ACTN</name>
<feature type="region of interest" description="Disordered" evidence="1">
    <location>
        <begin position="121"/>
        <end position="142"/>
    </location>
</feature>
<accession>A0A387HHU4</accession>
<feature type="chain" id="PRO_5038450770" evidence="2">
    <location>
        <begin position="21"/>
        <end position="195"/>
    </location>
</feature>
<dbReference type="KEGG" id="shun:DWB77_03980"/>
<dbReference type="AlphaFoldDB" id="A0A387HHU4"/>
<organism evidence="3 4">
    <name type="scientific">Streptomyces hundungensis</name>
    <dbReference type="NCBI Taxonomy" id="1077946"/>
    <lineage>
        <taxon>Bacteria</taxon>
        <taxon>Bacillati</taxon>
        <taxon>Actinomycetota</taxon>
        <taxon>Actinomycetes</taxon>
        <taxon>Kitasatosporales</taxon>
        <taxon>Streptomycetaceae</taxon>
        <taxon>Streptomyces</taxon>
    </lineage>
</organism>
<evidence type="ECO:0000256" key="1">
    <source>
        <dbReference type="SAM" id="MobiDB-lite"/>
    </source>
</evidence>
<gene>
    <name evidence="3" type="ORF">DWB77_03980</name>
</gene>
<reference evidence="3 4" key="1">
    <citation type="submission" date="2018-10" db="EMBL/GenBank/DDBJ databases">
        <title>Relationship between Morphology and Antimicrobial Activity in Streptomyces.</title>
        <authorList>
            <person name="Kang H.J."/>
            <person name="Kim S.B."/>
        </authorList>
    </citation>
    <scope>NUCLEOTIDE SEQUENCE [LARGE SCALE GENOMIC DNA]</scope>
    <source>
        <strain evidence="3 4">BH38</strain>
    </source>
</reference>
<dbReference type="OrthoDB" id="4206787at2"/>
<proteinExistence type="predicted"/>
<keyword evidence="2" id="KW-0732">Signal</keyword>
<dbReference type="RefSeq" id="WP_120722494.1">
    <property type="nucleotide sequence ID" value="NZ_CP032698.1"/>
</dbReference>
<feature type="region of interest" description="Disordered" evidence="1">
    <location>
        <begin position="28"/>
        <end position="89"/>
    </location>
</feature>
<protein>
    <submittedName>
        <fullName evidence="3">Uncharacterized protein</fullName>
    </submittedName>
</protein>
<feature type="compositionally biased region" description="Low complexity" evidence="1">
    <location>
        <begin position="40"/>
        <end position="54"/>
    </location>
</feature>
<feature type="signal peptide" evidence="2">
    <location>
        <begin position="1"/>
        <end position="20"/>
    </location>
</feature>
<dbReference type="EMBL" id="CP032698">
    <property type="protein sequence ID" value="AYG81813.1"/>
    <property type="molecule type" value="Genomic_DNA"/>
</dbReference>
<dbReference type="Proteomes" id="UP000271554">
    <property type="component" value="Chromosome"/>
</dbReference>
<evidence type="ECO:0000313" key="4">
    <source>
        <dbReference type="Proteomes" id="UP000271554"/>
    </source>
</evidence>
<evidence type="ECO:0000313" key="3">
    <source>
        <dbReference type="EMBL" id="AYG81813.1"/>
    </source>
</evidence>
<evidence type="ECO:0000256" key="2">
    <source>
        <dbReference type="SAM" id="SignalP"/>
    </source>
</evidence>